<dbReference type="EMBL" id="CACVKT020003664">
    <property type="protein sequence ID" value="CAC5384867.1"/>
    <property type="molecule type" value="Genomic_DNA"/>
</dbReference>
<evidence type="ECO:0000313" key="1">
    <source>
        <dbReference type="EMBL" id="CAC5384867.1"/>
    </source>
</evidence>
<dbReference type="Proteomes" id="UP000507470">
    <property type="component" value="Unassembled WGS sequence"/>
</dbReference>
<evidence type="ECO:0000313" key="2">
    <source>
        <dbReference type="Proteomes" id="UP000507470"/>
    </source>
</evidence>
<accession>A0A6J8BRB5</accession>
<dbReference type="AlphaFoldDB" id="A0A6J8BRB5"/>
<protein>
    <submittedName>
        <fullName evidence="1">Uncharacterized protein</fullName>
    </submittedName>
</protein>
<gene>
    <name evidence="1" type="ORF">MCOR_20474</name>
</gene>
<reference evidence="1 2" key="1">
    <citation type="submission" date="2020-06" db="EMBL/GenBank/DDBJ databases">
        <authorList>
            <person name="Li R."/>
            <person name="Bekaert M."/>
        </authorList>
    </citation>
    <scope>NUCLEOTIDE SEQUENCE [LARGE SCALE GENOMIC DNA]</scope>
    <source>
        <strain evidence="2">wild</strain>
    </source>
</reference>
<organism evidence="1 2">
    <name type="scientific">Mytilus coruscus</name>
    <name type="common">Sea mussel</name>
    <dbReference type="NCBI Taxonomy" id="42192"/>
    <lineage>
        <taxon>Eukaryota</taxon>
        <taxon>Metazoa</taxon>
        <taxon>Spiralia</taxon>
        <taxon>Lophotrochozoa</taxon>
        <taxon>Mollusca</taxon>
        <taxon>Bivalvia</taxon>
        <taxon>Autobranchia</taxon>
        <taxon>Pteriomorphia</taxon>
        <taxon>Mytilida</taxon>
        <taxon>Mytiloidea</taxon>
        <taxon>Mytilidae</taxon>
        <taxon>Mytilinae</taxon>
        <taxon>Mytilus</taxon>
    </lineage>
</organism>
<dbReference type="OrthoDB" id="6080336at2759"/>
<keyword evidence="2" id="KW-1185">Reference proteome</keyword>
<sequence length="254" mass="29259">MLIEHKFKLFNLKMATIDEDTNDLDQYSEDFTLNSIPSTPPTSDIVLRIIAKTRMNNGYCYLGFDEENERLYRSIISTLAGTCCWPSRRDFYLKKSYRFQVTLNPDENNVDFLTPYPHCNEDMVVDSVVTEEKTTPFTVQVLLSRAKLDINEVFLDMKEKRYLNEDADSPSAGILKCSSKNMSRYFNDNYGKHRYLIRLPSGVYDLPITGINHVEIPKFDKEVVVVLGLGRPYNRGGSFNPARCYILIVALFVV</sequence>
<name>A0A6J8BRB5_MYTCO</name>
<proteinExistence type="predicted"/>